<reference evidence="1" key="1">
    <citation type="journal article" date="2013" name="Nat. Commun.">
        <title>Whole-genome sequencing of Oryza brachyantha reveals mechanisms underlying Oryza genome evolution.</title>
        <authorList>
            <person name="Chen J."/>
            <person name="Huang Q."/>
            <person name="Gao D."/>
            <person name="Wang J."/>
            <person name="Lang Y."/>
            <person name="Liu T."/>
            <person name="Li B."/>
            <person name="Bai Z."/>
            <person name="Luis Goicoechea J."/>
            <person name="Liang C."/>
            <person name="Chen C."/>
            <person name="Zhang W."/>
            <person name="Sun S."/>
            <person name="Liao Y."/>
            <person name="Zhang X."/>
            <person name="Yang L."/>
            <person name="Song C."/>
            <person name="Wang M."/>
            <person name="Shi J."/>
            <person name="Liu G."/>
            <person name="Liu J."/>
            <person name="Zhou H."/>
            <person name="Zhou W."/>
            <person name="Yu Q."/>
            <person name="An N."/>
            <person name="Chen Y."/>
            <person name="Cai Q."/>
            <person name="Wang B."/>
            <person name="Liu B."/>
            <person name="Min J."/>
            <person name="Huang Y."/>
            <person name="Wu H."/>
            <person name="Li Z."/>
            <person name="Zhang Y."/>
            <person name="Yin Y."/>
            <person name="Song W."/>
            <person name="Jiang J."/>
            <person name="Jackson S.A."/>
            <person name="Wing R.A."/>
            <person name="Wang J."/>
            <person name="Chen M."/>
        </authorList>
    </citation>
    <scope>NUCLEOTIDE SEQUENCE [LARGE SCALE GENOMIC DNA]</scope>
    <source>
        <strain evidence="1">cv. IRGC 101232</strain>
    </source>
</reference>
<evidence type="ECO:0000313" key="1">
    <source>
        <dbReference type="EnsemblPlants" id="OB11G18210.1"/>
    </source>
</evidence>
<dbReference type="AlphaFoldDB" id="J3N7N5"/>
<dbReference type="Gramene" id="OB11G18210.1">
    <property type="protein sequence ID" value="OB11G18210.1"/>
    <property type="gene ID" value="OB11G18210"/>
</dbReference>
<proteinExistence type="predicted"/>
<organism evidence="1">
    <name type="scientific">Oryza brachyantha</name>
    <name type="common">malo sina</name>
    <dbReference type="NCBI Taxonomy" id="4533"/>
    <lineage>
        <taxon>Eukaryota</taxon>
        <taxon>Viridiplantae</taxon>
        <taxon>Streptophyta</taxon>
        <taxon>Embryophyta</taxon>
        <taxon>Tracheophyta</taxon>
        <taxon>Spermatophyta</taxon>
        <taxon>Magnoliopsida</taxon>
        <taxon>Liliopsida</taxon>
        <taxon>Poales</taxon>
        <taxon>Poaceae</taxon>
        <taxon>BOP clade</taxon>
        <taxon>Oryzoideae</taxon>
        <taxon>Oryzeae</taxon>
        <taxon>Oryzinae</taxon>
        <taxon>Oryza</taxon>
    </lineage>
</organism>
<accession>J3N7N5</accession>
<sequence>MAGHFEDWHEEFTVLPLHKFWVSQPTPSLNGEDDDVVYLMASPKCFLPKAWALALHMRNTVLLDVAEFGTETGVTYLPSTISNYMSLPANFVML</sequence>
<dbReference type="PANTHER" id="PTHR33074:SF62">
    <property type="entry name" value="EXPRESSED PROTEIN"/>
    <property type="match status" value="1"/>
</dbReference>
<reference evidence="1" key="2">
    <citation type="submission" date="2013-04" db="UniProtKB">
        <authorList>
            <consortium name="EnsemblPlants"/>
        </authorList>
    </citation>
    <scope>IDENTIFICATION</scope>
</reference>
<dbReference type="PANTHER" id="PTHR33074">
    <property type="entry name" value="EXPRESSED PROTEIN-RELATED"/>
    <property type="match status" value="1"/>
</dbReference>
<protein>
    <recommendedName>
        <fullName evidence="3">DUF1618 domain-containing protein</fullName>
    </recommendedName>
</protein>
<name>J3N7N5_ORYBR</name>
<evidence type="ECO:0000313" key="2">
    <source>
        <dbReference type="Proteomes" id="UP000006038"/>
    </source>
</evidence>
<dbReference type="Proteomes" id="UP000006038">
    <property type="component" value="Chromosome 11"/>
</dbReference>
<keyword evidence="2" id="KW-1185">Reference proteome</keyword>
<evidence type="ECO:0008006" key="3">
    <source>
        <dbReference type="Google" id="ProtNLM"/>
    </source>
</evidence>
<dbReference type="HOGENOM" id="CLU_2389691_0_0_1"/>
<dbReference type="EnsemblPlants" id="OB11G18210.1">
    <property type="protein sequence ID" value="OB11G18210.1"/>
    <property type="gene ID" value="OB11G18210"/>
</dbReference>
<dbReference type="OMA" id="HFEDWHE"/>